<evidence type="ECO:0000256" key="2">
    <source>
        <dbReference type="SAM" id="SignalP"/>
    </source>
</evidence>
<dbReference type="PANTHER" id="PTHR31988">
    <property type="entry name" value="ESTERASE, PUTATIVE (DUF303)-RELATED"/>
    <property type="match status" value="1"/>
</dbReference>
<protein>
    <recommendedName>
        <fullName evidence="3">Sialate O-acetylesterase domain-containing protein</fullName>
    </recommendedName>
</protein>
<keyword evidence="5" id="KW-1185">Reference proteome</keyword>
<dbReference type="SUPFAM" id="SSF52266">
    <property type="entry name" value="SGNH hydrolase"/>
    <property type="match status" value="1"/>
</dbReference>
<dbReference type="Proteomes" id="UP000298416">
    <property type="component" value="Unassembled WGS sequence"/>
</dbReference>
<dbReference type="Gene3D" id="3.40.50.1110">
    <property type="entry name" value="SGNH hydrolase"/>
    <property type="match status" value="1"/>
</dbReference>
<reference evidence="4" key="1">
    <citation type="submission" date="2018-01" db="EMBL/GenBank/DDBJ databases">
        <authorList>
            <person name="Mao J.F."/>
        </authorList>
    </citation>
    <scope>NUCLEOTIDE SEQUENCE</scope>
    <source>
        <strain evidence="4">Huo1</strain>
        <tissue evidence="4">Leaf</tissue>
    </source>
</reference>
<dbReference type="GO" id="GO:0016787">
    <property type="term" value="F:hydrolase activity"/>
    <property type="evidence" value="ECO:0007669"/>
    <property type="project" value="UniProtKB-KW"/>
</dbReference>
<evidence type="ECO:0000256" key="1">
    <source>
        <dbReference type="ARBA" id="ARBA00022801"/>
    </source>
</evidence>
<dbReference type="InterPro" id="IPR005181">
    <property type="entry name" value="SASA"/>
</dbReference>
<feature type="chain" id="PRO_5036503592" description="Sialate O-acetylesterase domain-containing protein" evidence="2">
    <location>
        <begin position="19"/>
        <end position="309"/>
    </location>
</feature>
<proteinExistence type="predicted"/>
<evidence type="ECO:0000313" key="4">
    <source>
        <dbReference type="EMBL" id="KAG6400318.1"/>
    </source>
</evidence>
<feature type="domain" description="Sialate O-acetylesterase" evidence="3">
    <location>
        <begin position="23"/>
        <end position="237"/>
    </location>
</feature>
<keyword evidence="2" id="KW-0732">Signal</keyword>
<name>A0A8X8ZD75_SALSN</name>
<keyword evidence="1" id="KW-0378">Hydrolase</keyword>
<organism evidence="4">
    <name type="scientific">Salvia splendens</name>
    <name type="common">Scarlet sage</name>
    <dbReference type="NCBI Taxonomy" id="180675"/>
    <lineage>
        <taxon>Eukaryota</taxon>
        <taxon>Viridiplantae</taxon>
        <taxon>Streptophyta</taxon>
        <taxon>Embryophyta</taxon>
        <taxon>Tracheophyta</taxon>
        <taxon>Spermatophyta</taxon>
        <taxon>Magnoliopsida</taxon>
        <taxon>eudicotyledons</taxon>
        <taxon>Gunneridae</taxon>
        <taxon>Pentapetalae</taxon>
        <taxon>asterids</taxon>
        <taxon>lamiids</taxon>
        <taxon>Lamiales</taxon>
        <taxon>Lamiaceae</taxon>
        <taxon>Nepetoideae</taxon>
        <taxon>Mentheae</taxon>
        <taxon>Salviinae</taxon>
        <taxon>Salvia</taxon>
        <taxon>Salvia subgen. Calosphace</taxon>
        <taxon>core Calosphace</taxon>
    </lineage>
</organism>
<evidence type="ECO:0000259" key="3">
    <source>
        <dbReference type="Pfam" id="PF03629"/>
    </source>
</evidence>
<dbReference type="InterPro" id="IPR036514">
    <property type="entry name" value="SGNH_hydro_sf"/>
</dbReference>
<dbReference type="InterPro" id="IPR052940">
    <property type="entry name" value="Carb_Esterase_6"/>
</dbReference>
<gene>
    <name evidence="4" type="ORF">SASPL_137144</name>
</gene>
<reference evidence="4" key="2">
    <citation type="submission" date="2020-08" db="EMBL/GenBank/DDBJ databases">
        <title>Plant Genome Project.</title>
        <authorList>
            <person name="Zhang R.-G."/>
        </authorList>
    </citation>
    <scope>NUCLEOTIDE SEQUENCE</scope>
    <source>
        <strain evidence="4">Huo1</strain>
        <tissue evidence="4">Leaf</tissue>
    </source>
</reference>
<sequence>MNSIGWLTLLCCSTIVSCIDQPQNIFILAGQSNMVGRGGLINGVLDPHVPAECQPSPKILRLNVKLAWEVAHDPLHMGIDPKVVGIGPGMSFANTMLAKDPTIGVIGLIPCAIGGTKIDEWAKGMKLYNDMIDRSKAAIKDGGALRALLWYQGESDTKFLQDTESYKAKFEKFIADVRADLQMPTLPVVQVLITSGDGFVEEWRANQQAIKVANLKQVDAKGLELLTDNVHLSTAGEGNERVNNEGVVERKVETADYRKPAGEEEEPRPEKVAVTHLVHDDNNAGAAAKVAEKLPAVSEAVGDTISRMQ</sequence>
<dbReference type="AlphaFoldDB" id="A0A8X8ZD75"/>
<comment type="caution">
    <text evidence="4">The sequence shown here is derived from an EMBL/GenBank/DDBJ whole genome shotgun (WGS) entry which is preliminary data.</text>
</comment>
<dbReference type="Pfam" id="PF03629">
    <property type="entry name" value="SASA"/>
    <property type="match status" value="1"/>
</dbReference>
<accession>A0A8X8ZD75</accession>
<dbReference type="PANTHER" id="PTHR31988:SF15">
    <property type="entry name" value="ESTERASE, PUTATIVE (DUF303)-RELATED"/>
    <property type="match status" value="1"/>
</dbReference>
<evidence type="ECO:0000313" key="5">
    <source>
        <dbReference type="Proteomes" id="UP000298416"/>
    </source>
</evidence>
<feature type="signal peptide" evidence="2">
    <location>
        <begin position="1"/>
        <end position="18"/>
    </location>
</feature>
<dbReference type="EMBL" id="PNBA02000014">
    <property type="protein sequence ID" value="KAG6400318.1"/>
    <property type="molecule type" value="Genomic_DNA"/>
</dbReference>